<feature type="repeat" description="WD" evidence="4">
    <location>
        <begin position="399"/>
        <end position="434"/>
    </location>
</feature>
<feature type="repeat" description="WD" evidence="4">
    <location>
        <begin position="569"/>
        <end position="610"/>
    </location>
</feature>
<dbReference type="GO" id="GO:0034388">
    <property type="term" value="C:Pwp2p-containing subcomplex of 90S preribosome"/>
    <property type="evidence" value="ECO:0007669"/>
    <property type="project" value="TreeGrafter"/>
</dbReference>
<evidence type="ECO:0000313" key="7">
    <source>
        <dbReference type="EMBL" id="KRX01618.1"/>
    </source>
</evidence>
<dbReference type="InterPro" id="IPR001680">
    <property type="entry name" value="WD40_rpt"/>
</dbReference>
<dbReference type="Pfam" id="PF00400">
    <property type="entry name" value="WD40"/>
    <property type="match status" value="4"/>
</dbReference>
<keyword evidence="8" id="KW-1185">Reference proteome</keyword>
<dbReference type="GO" id="GO:0000462">
    <property type="term" value="P:maturation of SSU-rRNA from tricistronic rRNA transcript (SSU-rRNA, 5.8S rRNA, LSU-rRNA)"/>
    <property type="evidence" value="ECO:0007669"/>
    <property type="project" value="TreeGrafter"/>
</dbReference>
<dbReference type="SMART" id="SM00320">
    <property type="entry name" value="WD40"/>
    <property type="match status" value="10"/>
</dbReference>
<comment type="similarity">
    <text evidence="1">Belongs to the WD repeat PWP2 family.</text>
</comment>
<dbReference type="Pfam" id="PF04003">
    <property type="entry name" value="Utp12"/>
    <property type="match status" value="1"/>
</dbReference>
<dbReference type="PANTHER" id="PTHR19858:SF0">
    <property type="entry name" value="PERIODIC TRYPTOPHAN PROTEIN 2 HOMOLOG"/>
    <property type="match status" value="1"/>
</dbReference>
<dbReference type="SUPFAM" id="SSF69304">
    <property type="entry name" value="Tricorn protease N-terminal domain"/>
    <property type="match status" value="1"/>
</dbReference>
<dbReference type="CDD" id="cd00200">
    <property type="entry name" value="WD40"/>
    <property type="match status" value="1"/>
</dbReference>
<dbReference type="AlphaFoldDB" id="A0A0V0QHF7"/>
<evidence type="ECO:0000256" key="5">
    <source>
        <dbReference type="SAM" id="MobiDB-lite"/>
    </source>
</evidence>
<dbReference type="InterPro" id="IPR015943">
    <property type="entry name" value="WD40/YVTN_repeat-like_dom_sf"/>
</dbReference>
<evidence type="ECO:0000256" key="4">
    <source>
        <dbReference type="PROSITE-ProRule" id="PRU00221"/>
    </source>
</evidence>
<keyword evidence="3" id="KW-0677">Repeat</keyword>
<dbReference type="InterPro" id="IPR027145">
    <property type="entry name" value="PWP2"/>
</dbReference>
<comment type="caution">
    <text evidence="7">The sequence shown here is derived from an EMBL/GenBank/DDBJ whole genome shotgun (WGS) entry which is preliminary data.</text>
</comment>
<evidence type="ECO:0000256" key="2">
    <source>
        <dbReference type="ARBA" id="ARBA00022574"/>
    </source>
</evidence>
<dbReference type="Gene3D" id="2.130.10.10">
    <property type="entry name" value="YVTN repeat-like/Quinoprotein amine dehydrogenase"/>
    <property type="match status" value="3"/>
</dbReference>
<dbReference type="InterPro" id="IPR036322">
    <property type="entry name" value="WD40_repeat_dom_sf"/>
</dbReference>
<evidence type="ECO:0000313" key="8">
    <source>
        <dbReference type="Proteomes" id="UP000054937"/>
    </source>
</evidence>
<gene>
    <name evidence="7" type="ORF">PPERSA_00325</name>
</gene>
<feature type="region of interest" description="Disordered" evidence="5">
    <location>
        <begin position="256"/>
        <end position="282"/>
    </location>
</feature>
<evidence type="ECO:0000259" key="6">
    <source>
        <dbReference type="Pfam" id="PF04003"/>
    </source>
</evidence>
<dbReference type="GO" id="GO:0000028">
    <property type="term" value="P:ribosomal small subunit assembly"/>
    <property type="evidence" value="ECO:0007669"/>
    <property type="project" value="TreeGrafter"/>
</dbReference>
<feature type="repeat" description="WD" evidence="4">
    <location>
        <begin position="141"/>
        <end position="174"/>
    </location>
</feature>
<accession>A0A0V0QHF7</accession>
<dbReference type="GO" id="GO:0032040">
    <property type="term" value="C:small-subunit processome"/>
    <property type="evidence" value="ECO:0007669"/>
    <property type="project" value="TreeGrafter"/>
</dbReference>
<proteinExistence type="inferred from homology"/>
<dbReference type="OMA" id="VYEWQSE"/>
<dbReference type="PROSITE" id="PS50082">
    <property type="entry name" value="WD_REPEATS_2"/>
    <property type="match status" value="5"/>
</dbReference>
<dbReference type="FunCoup" id="A0A0V0QHF7">
    <property type="interactions" value="185"/>
</dbReference>
<reference evidence="7 8" key="1">
    <citation type="journal article" date="2015" name="Sci. Rep.">
        <title>Genome of the facultative scuticociliatosis pathogen Pseudocohnilembus persalinus provides insight into its virulence through horizontal gene transfer.</title>
        <authorList>
            <person name="Xiong J."/>
            <person name="Wang G."/>
            <person name="Cheng J."/>
            <person name="Tian M."/>
            <person name="Pan X."/>
            <person name="Warren A."/>
            <person name="Jiang C."/>
            <person name="Yuan D."/>
            <person name="Miao W."/>
        </authorList>
    </citation>
    <scope>NUCLEOTIDE SEQUENCE [LARGE SCALE GENOMIC DNA]</scope>
    <source>
        <strain evidence="7">36N120E</strain>
    </source>
</reference>
<evidence type="ECO:0000256" key="1">
    <source>
        <dbReference type="ARBA" id="ARBA00010226"/>
    </source>
</evidence>
<keyword evidence="2 4" id="KW-0853">WD repeat</keyword>
<dbReference type="InterPro" id="IPR007148">
    <property type="entry name" value="SSU_processome_Utp12"/>
</dbReference>
<dbReference type="PROSITE" id="PS50294">
    <property type="entry name" value="WD_REPEATS_REGION"/>
    <property type="match status" value="2"/>
</dbReference>
<evidence type="ECO:0000256" key="3">
    <source>
        <dbReference type="ARBA" id="ARBA00022737"/>
    </source>
</evidence>
<dbReference type="SUPFAM" id="SSF50978">
    <property type="entry name" value="WD40 repeat-like"/>
    <property type="match status" value="1"/>
</dbReference>
<dbReference type="PROSITE" id="PS00678">
    <property type="entry name" value="WD_REPEATS_1"/>
    <property type="match status" value="1"/>
</dbReference>
<dbReference type="PANTHER" id="PTHR19858">
    <property type="entry name" value="WD40 REPEAT PROTEIN"/>
    <property type="match status" value="1"/>
</dbReference>
<protein>
    <submittedName>
        <fullName evidence="7">WD40-repeat-containing domain</fullName>
    </submittedName>
</protein>
<name>A0A0V0QHF7_PSEPJ</name>
<feature type="repeat" description="WD" evidence="4">
    <location>
        <begin position="441"/>
        <end position="482"/>
    </location>
</feature>
<dbReference type="InParanoid" id="A0A0V0QHF7"/>
<organism evidence="7 8">
    <name type="scientific">Pseudocohnilembus persalinus</name>
    <name type="common">Ciliate</name>
    <dbReference type="NCBI Taxonomy" id="266149"/>
    <lineage>
        <taxon>Eukaryota</taxon>
        <taxon>Sar</taxon>
        <taxon>Alveolata</taxon>
        <taxon>Ciliophora</taxon>
        <taxon>Intramacronucleata</taxon>
        <taxon>Oligohymenophorea</taxon>
        <taxon>Scuticociliatia</taxon>
        <taxon>Philasterida</taxon>
        <taxon>Pseudocohnilembidae</taxon>
        <taxon>Pseudocohnilembus</taxon>
    </lineage>
</organism>
<dbReference type="EMBL" id="LDAU01000169">
    <property type="protein sequence ID" value="KRX01618.1"/>
    <property type="molecule type" value="Genomic_DNA"/>
</dbReference>
<dbReference type="OrthoDB" id="3142434at2759"/>
<dbReference type="Proteomes" id="UP000054937">
    <property type="component" value="Unassembled WGS sequence"/>
</dbReference>
<dbReference type="InterPro" id="IPR019775">
    <property type="entry name" value="WD40_repeat_CS"/>
</dbReference>
<feature type="domain" description="Small-subunit processome Utp12" evidence="6">
    <location>
        <begin position="802"/>
        <end position="906"/>
    </location>
</feature>
<sequence>MLASFELENLVGPVYSQGNLVFSKNKNVLFSPIANRVKVVNLENNTSQTLPFESRSDISLLILSPDSKIMVIIDVNGYALIVNLISQLVISHFNFKGKVKDGKFSPDGKFLAICQGVSFRIYEAPSIYRQFESLILYKKFGNSHSNDIVTLQWSPDSRFLITAGKDLTVQLHNVFKLQDYNVITFSANKEVVKKCFFSSDMKFMYTIDKNSVLCIWKWVTDYVSDEYKKIQNYKKFKSSKKIKINEKEEKLIFQEKQDQAEQDNQENKDENKQTNEKAENPVQQNEKDFFSPFEQQIVKGGRFILAKKHKFYQKQFSKLKSCEYHQGLSLLILGYKHSNYTLHKIQDDQIADIQEITVSSHKISSICINDSGAWIGFGLKEAGQIMVWEWRSQSYILNQQCQGSDITSCAYSNDGRVIATGGYDGKLRLWDTSSYLCFSVIDAHDSKITGIVFTSKAKTILTSSLDGSVKAFDVNKFRCFRTLKSDQPAQFSCVAVDSAGEIACAGAMDPYEIYLWNIQTGNLIDVISGHTAPITCLKFSAIENVLFSGSVDKTVRIHDVFSRKTNTDILDHNSEITAIAVRNDGKEAVISTLKGELYIWDPKNANIIGNIDARRDLYGGRLNNERQTAQTSSRNKHFRSIEYSSDGEYILAGGNAKNLCLYELKHRVMLKKFQFTNNRSLDGVLDKLNSGNLVNGVVKEDEIESDSDYDNRKDDSLPGAKQYNALSKRRVKLAVECREIKFSPSDDSFSIATSEGLVVYSKNKKGIFTPFELESEITLETIQNELNQKNYPQALNMALKLNNKVLLNQIYLGIPKQDIFNCVKSIDIKFLNSFISFVSTQLQENNSIELHLIWLETILYEFSDHLKQMDIQSQSNLKSLLKNFGERFEQINKVTQQNLYSIDFLIANMKTVQKKAQLL</sequence>
<feature type="repeat" description="WD" evidence="4">
    <location>
        <begin position="527"/>
        <end position="568"/>
    </location>
</feature>